<dbReference type="GO" id="GO:0006396">
    <property type="term" value="P:RNA processing"/>
    <property type="evidence" value="ECO:0007669"/>
    <property type="project" value="InterPro"/>
</dbReference>
<dbReference type="PANTHER" id="PTHR43191">
    <property type="entry name" value="RRNA METHYLTRANSFERASE 3"/>
    <property type="match status" value="1"/>
</dbReference>
<proteinExistence type="inferred from homology"/>
<evidence type="ECO:0000259" key="4">
    <source>
        <dbReference type="SMART" id="SM00967"/>
    </source>
</evidence>
<dbReference type="GO" id="GO:0005737">
    <property type="term" value="C:cytoplasm"/>
    <property type="evidence" value="ECO:0007669"/>
    <property type="project" value="UniProtKB-ARBA"/>
</dbReference>
<dbReference type="Pfam" id="PF22435">
    <property type="entry name" value="MRM3-like_sub_bind"/>
    <property type="match status" value="1"/>
</dbReference>
<dbReference type="SUPFAM" id="SSF75217">
    <property type="entry name" value="alpha/beta knot"/>
    <property type="match status" value="1"/>
</dbReference>
<keyword evidence="6" id="KW-1185">Reference proteome</keyword>
<evidence type="ECO:0000256" key="3">
    <source>
        <dbReference type="ARBA" id="ARBA00022679"/>
    </source>
</evidence>
<dbReference type="Pfam" id="PF00588">
    <property type="entry name" value="SpoU_methylase"/>
    <property type="match status" value="1"/>
</dbReference>
<dbReference type="Gene3D" id="3.40.1280.10">
    <property type="match status" value="1"/>
</dbReference>
<dbReference type="GO" id="GO:0003723">
    <property type="term" value="F:RNA binding"/>
    <property type="evidence" value="ECO:0007669"/>
    <property type="project" value="InterPro"/>
</dbReference>
<dbReference type="RefSeq" id="WP_156274684.1">
    <property type="nucleotide sequence ID" value="NZ_BAABGI010000001.1"/>
</dbReference>
<evidence type="ECO:0000313" key="5">
    <source>
        <dbReference type="EMBL" id="MUP41924.1"/>
    </source>
</evidence>
<dbReference type="EMBL" id="VJVW01000002">
    <property type="protein sequence ID" value="MUP41924.1"/>
    <property type="molecule type" value="Genomic_DNA"/>
</dbReference>
<dbReference type="Gene3D" id="3.30.1330.30">
    <property type="match status" value="1"/>
</dbReference>
<protein>
    <submittedName>
        <fullName evidence="5">RNA methyltransferase</fullName>
    </submittedName>
</protein>
<dbReference type="PANTHER" id="PTHR43191:SF2">
    <property type="entry name" value="RRNA METHYLTRANSFERASE 3, MITOCHONDRIAL"/>
    <property type="match status" value="1"/>
</dbReference>
<dbReference type="InterPro" id="IPR029064">
    <property type="entry name" value="Ribosomal_eL30-like_sf"/>
</dbReference>
<comment type="similarity">
    <text evidence="1">Belongs to the class IV-like SAM-binding methyltransferase superfamily. RNA methyltransferase TrmH family.</text>
</comment>
<name>A0A7K1LM74_9FLAO</name>
<dbReference type="InterPro" id="IPR013123">
    <property type="entry name" value="SpoU_subst-bd"/>
</dbReference>
<accession>A0A7K1LM74</accession>
<dbReference type="SUPFAM" id="SSF55315">
    <property type="entry name" value="L30e-like"/>
    <property type="match status" value="1"/>
</dbReference>
<gene>
    <name evidence="5" type="ORF">FLP08_05020</name>
</gene>
<dbReference type="InterPro" id="IPR053888">
    <property type="entry name" value="MRM3-like_sub_bind"/>
</dbReference>
<dbReference type="OrthoDB" id="9785673at2"/>
<comment type="caution">
    <text evidence="5">The sequence shown here is derived from an EMBL/GenBank/DDBJ whole genome shotgun (WGS) entry which is preliminary data.</text>
</comment>
<dbReference type="InterPro" id="IPR029028">
    <property type="entry name" value="Alpha/beta_knot_MTases"/>
</dbReference>
<keyword evidence="3 5" id="KW-0808">Transferase</keyword>
<keyword evidence="2 5" id="KW-0489">Methyltransferase</keyword>
<evidence type="ECO:0000313" key="6">
    <source>
        <dbReference type="Proteomes" id="UP000460416"/>
    </source>
</evidence>
<dbReference type="GO" id="GO:0032259">
    <property type="term" value="P:methylation"/>
    <property type="evidence" value="ECO:0007669"/>
    <property type="project" value="UniProtKB-KW"/>
</dbReference>
<reference evidence="5 6" key="1">
    <citation type="submission" date="2019-07" db="EMBL/GenBank/DDBJ databases">
        <title>Gramella aestuarii sp. nov., isolated from a tidal flat, and emended description of Gramella echinicola.</title>
        <authorList>
            <person name="Liu L."/>
        </authorList>
    </citation>
    <scope>NUCLEOTIDE SEQUENCE [LARGE SCALE GENOMIC DNA]</scope>
    <source>
        <strain evidence="5 6">BS12</strain>
    </source>
</reference>
<evidence type="ECO:0000256" key="1">
    <source>
        <dbReference type="ARBA" id="ARBA00007228"/>
    </source>
</evidence>
<feature type="domain" description="RNA 2-O ribose methyltransferase substrate binding" evidence="4">
    <location>
        <begin position="26"/>
        <end position="90"/>
    </location>
</feature>
<organism evidence="5 6">
    <name type="scientific">Christiangramia aestuarii</name>
    <dbReference type="NCBI Taxonomy" id="1028746"/>
    <lineage>
        <taxon>Bacteria</taxon>
        <taxon>Pseudomonadati</taxon>
        <taxon>Bacteroidota</taxon>
        <taxon>Flavobacteriia</taxon>
        <taxon>Flavobacteriales</taxon>
        <taxon>Flavobacteriaceae</taxon>
        <taxon>Christiangramia</taxon>
    </lineage>
</organism>
<dbReference type="GO" id="GO:0008173">
    <property type="term" value="F:RNA methyltransferase activity"/>
    <property type="evidence" value="ECO:0007669"/>
    <property type="project" value="InterPro"/>
</dbReference>
<dbReference type="InterPro" id="IPR001537">
    <property type="entry name" value="SpoU_MeTrfase"/>
</dbReference>
<dbReference type="InterPro" id="IPR051259">
    <property type="entry name" value="rRNA_Methyltransferase"/>
</dbReference>
<dbReference type="AlphaFoldDB" id="A0A7K1LM74"/>
<dbReference type="Proteomes" id="UP000460416">
    <property type="component" value="Unassembled WGS sequence"/>
</dbReference>
<evidence type="ECO:0000256" key="2">
    <source>
        <dbReference type="ARBA" id="ARBA00022603"/>
    </source>
</evidence>
<dbReference type="SMART" id="SM00967">
    <property type="entry name" value="SpoU_sub_bind"/>
    <property type="match status" value="1"/>
</dbReference>
<dbReference type="InterPro" id="IPR029026">
    <property type="entry name" value="tRNA_m1G_MTases_N"/>
</dbReference>
<dbReference type="CDD" id="cd18109">
    <property type="entry name" value="SpoU-like_RNA-MTase"/>
    <property type="match status" value="1"/>
</dbReference>
<sequence length="246" mass="27130">MLSKSQIKLIKSLTQKKFRNKHELFTVEGIKGVMEFINSDFELVSLFTTGKTFGLPKDKLNLIEEKELKKISSLKTPQEVLAVFKIPSPAAFKPEGLILALDGVRDPGNLGTIIRLCDWFGIENLICSGDTVDCYNPKVVQASMGSLTRVKINYLDLAEFLGQQKDLPVYGTLLEGDNIYTSALPNSAVIVMGNEANGISEEIISLLKNKVTIPQFGKVQTTESLNVATATSIVLSEFRRNLSTEK</sequence>